<comment type="caution">
    <text evidence="1">The sequence shown here is derived from an EMBL/GenBank/DDBJ whole genome shotgun (WGS) entry which is preliminary data.</text>
</comment>
<evidence type="ECO:0000313" key="2">
    <source>
        <dbReference type="Proteomes" id="UP001589628"/>
    </source>
</evidence>
<gene>
    <name evidence="1" type="ORF">ACFFLH_06825</name>
</gene>
<keyword evidence="2" id="KW-1185">Reference proteome</keyword>
<accession>A0ABV5ZA17</accession>
<dbReference type="Proteomes" id="UP001589628">
    <property type="component" value="Unassembled WGS sequence"/>
</dbReference>
<sequence>MCSTPKSIHTRDWHTSLDHVQTELTIAQYAAMARVQSKPKPQAKMAEALRPLPQSDAQSIKQAAQPLSQHWWWRLWHALV</sequence>
<evidence type="ECO:0000313" key="1">
    <source>
        <dbReference type="EMBL" id="MFB9886118.1"/>
    </source>
</evidence>
<organism evidence="1 2">
    <name type="scientific">Balneatrix alpica</name>
    <dbReference type="NCBI Taxonomy" id="75684"/>
    <lineage>
        <taxon>Bacteria</taxon>
        <taxon>Pseudomonadati</taxon>
        <taxon>Pseudomonadota</taxon>
        <taxon>Gammaproteobacteria</taxon>
        <taxon>Oceanospirillales</taxon>
        <taxon>Balneatrichaceae</taxon>
        <taxon>Balneatrix</taxon>
    </lineage>
</organism>
<proteinExistence type="predicted"/>
<protein>
    <submittedName>
        <fullName evidence="1">Uncharacterized protein</fullName>
    </submittedName>
</protein>
<dbReference type="EMBL" id="JBHLZN010000002">
    <property type="protein sequence ID" value="MFB9886118.1"/>
    <property type="molecule type" value="Genomic_DNA"/>
</dbReference>
<reference evidence="1 2" key="1">
    <citation type="submission" date="2024-09" db="EMBL/GenBank/DDBJ databases">
        <authorList>
            <person name="Sun Q."/>
            <person name="Mori K."/>
        </authorList>
    </citation>
    <scope>NUCLEOTIDE SEQUENCE [LARGE SCALE GENOMIC DNA]</scope>
    <source>
        <strain evidence="1 2">ATCC 51285</strain>
    </source>
</reference>
<dbReference type="RefSeq" id="WP_027311614.1">
    <property type="nucleotide sequence ID" value="NZ_JAUESS010000007.1"/>
</dbReference>
<name>A0ABV5ZA17_9GAMM</name>